<gene>
    <name evidence="1" type="ORF">LCGC14_2254900</name>
</gene>
<accession>A0A0F9FDY3</accession>
<reference evidence="1" key="1">
    <citation type="journal article" date="2015" name="Nature">
        <title>Complex archaea that bridge the gap between prokaryotes and eukaryotes.</title>
        <authorList>
            <person name="Spang A."/>
            <person name="Saw J.H."/>
            <person name="Jorgensen S.L."/>
            <person name="Zaremba-Niedzwiedzka K."/>
            <person name="Martijn J."/>
            <person name="Lind A.E."/>
            <person name="van Eijk R."/>
            <person name="Schleper C."/>
            <person name="Guy L."/>
            <person name="Ettema T.J."/>
        </authorList>
    </citation>
    <scope>NUCLEOTIDE SEQUENCE</scope>
</reference>
<comment type="caution">
    <text evidence="1">The sequence shown here is derived from an EMBL/GenBank/DDBJ whole genome shotgun (WGS) entry which is preliminary data.</text>
</comment>
<evidence type="ECO:0008006" key="2">
    <source>
        <dbReference type="Google" id="ProtNLM"/>
    </source>
</evidence>
<evidence type="ECO:0000313" key="1">
    <source>
        <dbReference type="EMBL" id="KKL55490.1"/>
    </source>
</evidence>
<proteinExistence type="predicted"/>
<sequence length="310" mass="34150">MALKASTSPRVAHTALDFVFFQDFNYVDSTTAGLGTARDPLIFKQAKADGDQVIYDQFMGSGYYAQRTNEEAELAQGNPRVANNVALNVLDFAKAVDVPRNFMMDNKHAVVKRNVSDMGYKGRLSQDNYAFDRWALGFTTVVTNDAVAWFSASHTAINGSTVDNLETGVLTAGNLETLIVSLGRQVQQDGTLGYHHARLLLLPLNLLKEGTEVVDSELLAGTGNNNINYLSKRYPGLEVKFSAFLDDTSTTAYFLAGNRHSCTRWVREDVHTNYISWEQSKNWVGSYQSGYREVINPISFEAAAASSGTV</sequence>
<protein>
    <recommendedName>
        <fullName evidence="2">Bacteriophage Mu GpT domain-containing protein</fullName>
    </recommendedName>
</protein>
<dbReference type="EMBL" id="LAZR01030822">
    <property type="protein sequence ID" value="KKL55490.1"/>
    <property type="molecule type" value="Genomic_DNA"/>
</dbReference>
<name>A0A0F9FDY3_9ZZZZ</name>
<dbReference type="AlphaFoldDB" id="A0A0F9FDY3"/>
<organism evidence="1">
    <name type="scientific">marine sediment metagenome</name>
    <dbReference type="NCBI Taxonomy" id="412755"/>
    <lineage>
        <taxon>unclassified sequences</taxon>
        <taxon>metagenomes</taxon>
        <taxon>ecological metagenomes</taxon>
    </lineage>
</organism>